<dbReference type="PROSITE" id="PS51186">
    <property type="entry name" value="GNAT"/>
    <property type="match status" value="1"/>
</dbReference>
<proteinExistence type="predicted"/>
<reference evidence="7 8" key="1">
    <citation type="submission" date="2018-12" db="EMBL/GenBank/DDBJ databases">
        <title>The Draft Genome Sequence of the Soil Bacterium Pedobacter tournemirensis R1.</title>
        <authorList>
            <person name="He J."/>
        </authorList>
    </citation>
    <scope>NUCLEOTIDE SEQUENCE [LARGE SCALE GENOMIC DNA]</scope>
    <source>
        <strain evidence="7 8">R1</strain>
    </source>
</reference>
<evidence type="ECO:0000256" key="5">
    <source>
        <dbReference type="ARBA" id="ARBA00049880"/>
    </source>
</evidence>
<protein>
    <submittedName>
        <fullName evidence="7">GNAT family N-acetyltransferase</fullName>
    </submittedName>
</protein>
<gene>
    <name evidence="7" type="ORF">EKH83_18500</name>
</gene>
<keyword evidence="1" id="KW-0678">Repressor</keyword>
<dbReference type="AlphaFoldDB" id="A0A4Q0M4L0"/>
<evidence type="ECO:0000313" key="8">
    <source>
        <dbReference type="Proteomes" id="UP000290848"/>
    </source>
</evidence>
<dbReference type="GO" id="GO:0016747">
    <property type="term" value="F:acyltransferase activity, transferring groups other than amino-acyl groups"/>
    <property type="evidence" value="ECO:0007669"/>
    <property type="project" value="InterPro"/>
</dbReference>
<keyword evidence="3 7" id="KW-0808">Transferase</keyword>
<name>A0A4Q0M4L0_9SPHI</name>
<sequence>MKTNIRLLDDSHEKDSFDCDNEMLNNYFRRQAGQDVRRDLSACYVLADENNKAIGYYTLSGNSTPREDFPEELIKKLPRSYSDLPTILLGRLAIDKTFKGKGFGEYLLIDALNQCVALSEKVGTLAVMVDPIDQSAERFYERYQFIKLPDSNRMFIPIKTIKASWP</sequence>
<dbReference type="RefSeq" id="WP_128770947.1">
    <property type="nucleotide sequence ID" value="NZ_RXOC01000016.1"/>
</dbReference>
<accession>A0A4Q0M4L0</accession>
<dbReference type="PANTHER" id="PTHR36449">
    <property type="entry name" value="ACETYLTRANSFERASE-RELATED"/>
    <property type="match status" value="1"/>
</dbReference>
<evidence type="ECO:0000256" key="3">
    <source>
        <dbReference type="ARBA" id="ARBA00022679"/>
    </source>
</evidence>
<evidence type="ECO:0000313" key="7">
    <source>
        <dbReference type="EMBL" id="RXF67576.1"/>
    </source>
</evidence>
<comment type="catalytic activity">
    <reaction evidence="5">
        <text>glycyl-tRNA(Gly) + acetyl-CoA = N-acetylglycyl-tRNA(Gly) + CoA + H(+)</text>
        <dbReference type="Rhea" id="RHEA:81867"/>
        <dbReference type="Rhea" id="RHEA-COMP:9683"/>
        <dbReference type="Rhea" id="RHEA-COMP:19766"/>
        <dbReference type="ChEBI" id="CHEBI:15378"/>
        <dbReference type="ChEBI" id="CHEBI:57287"/>
        <dbReference type="ChEBI" id="CHEBI:57288"/>
        <dbReference type="ChEBI" id="CHEBI:78522"/>
        <dbReference type="ChEBI" id="CHEBI:232036"/>
    </reaction>
</comment>
<evidence type="ECO:0000256" key="4">
    <source>
        <dbReference type="ARBA" id="ARBA00023315"/>
    </source>
</evidence>
<dbReference type="SUPFAM" id="SSF55729">
    <property type="entry name" value="Acyl-CoA N-acyltransferases (Nat)"/>
    <property type="match status" value="1"/>
</dbReference>
<dbReference type="Proteomes" id="UP000290848">
    <property type="component" value="Unassembled WGS sequence"/>
</dbReference>
<dbReference type="Gene3D" id="3.40.630.30">
    <property type="match status" value="1"/>
</dbReference>
<comment type="caution">
    <text evidence="7">The sequence shown here is derived from an EMBL/GenBank/DDBJ whole genome shotgun (WGS) entry which is preliminary data.</text>
</comment>
<dbReference type="PANTHER" id="PTHR36449:SF1">
    <property type="entry name" value="ACETYLTRANSFERASE"/>
    <property type="match status" value="1"/>
</dbReference>
<organism evidence="7 8">
    <name type="scientific">Arcticibacter tournemirensis</name>
    <dbReference type="NCBI Taxonomy" id="699437"/>
    <lineage>
        <taxon>Bacteria</taxon>
        <taxon>Pseudomonadati</taxon>
        <taxon>Bacteroidota</taxon>
        <taxon>Sphingobacteriia</taxon>
        <taxon>Sphingobacteriales</taxon>
        <taxon>Sphingobacteriaceae</taxon>
        <taxon>Arcticibacter</taxon>
    </lineage>
</organism>
<feature type="domain" description="N-acetyltransferase" evidence="6">
    <location>
        <begin position="3"/>
        <end position="162"/>
    </location>
</feature>
<evidence type="ECO:0000259" key="6">
    <source>
        <dbReference type="PROSITE" id="PS51186"/>
    </source>
</evidence>
<evidence type="ECO:0000256" key="2">
    <source>
        <dbReference type="ARBA" id="ARBA00022649"/>
    </source>
</evidence>
<evidence type="ECO:0000256" key="1">
    <source>
        <dbReference type="ARBA" id="ARBA00022491"/>
    </source>
</evidence>
<dbReference type="InterPro" id="IPR016181">
    <property type="entry name" value="Acyl_CoA_acyltransferase"/>
</dbReference>
<dbReference type="EMBL" id="RXOC01000016">
    <property type="protein sequence ID" value="RXF67576.1"/>
    <property type="molecule type" value="Genomic_DNA"/>
</dbReference>
<keyword evidence="4" id="KW-0012">Acyltransferase</keyword>
<dbReference type="Pfam" id="PF00583">
    <property type="entry name" value="Acetyltransf_1"/>
    <property type="match status" value="1"/>
</dbReference>
<keyword evidence="2" id="KW-1277">Toxin-antitoxin system</keyword>
<dbReference type="InterPro" id="IPR000182">
    <property type="entry name" value="GNAT_dom"/>
</dbReference>